<dbReference type="EMBL" id="JACIDS010000002">
    <property type="protein sequence ID" value="MBB3930149.1"/>
    <property type="molecule type" value="Genomic_DNA"/>
</dbReference>
<evidence type="ECO:0008006" key="4">
    <source>
        <dbReference type="Google" id="ProtNLM"/>
    </source>
</evidence>
<feature type="transmembrane region" description="Helical" evidence="1">
    <location>
        <begin position="12"/>
        <end position="29"/>
    </location>
</feature>
<name>A0A840AIH4_9HYPH</name>
<organism evidence="2 3">
    <name type="scientific">Kaistia hirudinis</name>
    <dbReference type="NCBI Taxonomy" id="1293440"/>
    <lineage>
        <taxon>Bacteria</taxon>
        <taxon>Pseudomonadati</taxon>
        <taxon>Pseudomonadota</taxon>
        <taxon>Alphaproteobacteria</taxon>
        <taxon>Hyphomicrobiales</taxon>
        <taxon>Kaistiaceae</taxon>
        <taxon>Kaistia</taxon>
    </lineage>
</organism>
<evidence type="ECO:0000313" key="2">
    <source>
        <dbReference type="EMBL" id="MBB3930149.1"/>
    </source>
</evidence>
<dbReference type="Proteomes" id="UP000553963">
    <property type="component" value="Unassembled WGS sequence"/>
</dbReference>
<feature type="transmembrane region" description="Helical" evidence="1">
    <location>
        <begin position="160"/>
        <end position="179"/>
    </location>
</feature>
<comment type="caution">
    <text evidence="2">The sequence shown here is derived from an EMBL/GenBank/DDBJ whole genome shotgun (WGS) entry which is preliminary data.</text>
</comment>
<feature type="transmembrane region" description="Helical" evidence="1">
    <location>
        <begin position="185"/>
        <end position="203"/>
    </location>
</feature>
<keyword evidence="1" id="KW-0812">Transmembrane</keyword>
<feature type="transmembrane region" description="Helical" evidence="1">
    <location>
        <begin position="392"/>
        <end position="410"/>
    </location>
</feature>
<evidence type="ECO:0000313" key="3">
    <source>
        <dbReference type="Proteomes" id="UP000553963"/>
    </source>
</evidence>
<feature type="transmembrane region" description="Helical" evidence="1">
    <location>
        <begin position="369"/>
        <end position="386"/>
    </location>
</feature>
<dbReference type="AlphaFoldDB" id="A0A840AIH4"/>
<feature type="transmembrane region" description="Helical" evidence="1">
    <location>
        <begin position="110"/>
        <end position="128"/>
    </location>
</feature>
<gene>
    <name evidence="2" type="ORF">GGR25_001188</name>
</gene>
<feature type="transmembrane region" description="Helical" evidence="1">
    <location>
        <begin position="422"/>
        <end position="445"/>
    </location>
</feature>
<protein>
    <recommendedName>
        <fullName evidence="4">Glycosyltransferase RgtA/B/C/D-like domain-containing protein</fullName>
    </recommendedName>
</protein>
<feature type="transmembrane region" description="Helical" evidence="1">
    <location>
        <begin position="134"/>
        <end position="153"/>
    </location>
</feature>
<feature type="transmembrane region" description="Helical" evidence="1">
    <location>
        <begin position="256"/>
        <end position="277"/>
    </location>
</feature>
<keyword evidence="1" id="KW-1133">Transmembrane helix</keyword>
<proteinExistence type="predicted"/>
<sequence>MTLTQRFRSAAPYVAVFLIAFLAWHAIIIRNWDIIRPLCLPTNLDPATTEVSFDNWDYQKCGNVIHGADTQEYYSYLHNYPDTLPALTKALTNGKLFQDQIATEYYKRPLYGFFSSLTTIVIHSVTGRTTPDRIYDILALYAALATTLCFAMLRQCSWRLLPSLFGTFCLATSYAWFSILFVPESYSLSLAATLLVLNSGIALQNRMTRDGTVSLRCAVGHSILVAAASWIYLPAFGAIAFLLGIKTRIFTNNIRLLWLVLTACILTLMPQLVYNYIFSGSISIQNEFSYGSQWGGLVNFVNVEYLINVPSAFIIFSILPSSLNLLHVGGGIDWVSIFSGWRLTSMLIASFSITCIGIAFVWKRRDRRLLPFLLWLVGLIAFHIYFNPAEVLLYNSVPFAVVAGLVARSATLRTAPRLTPGVVAAGVVVALAVAAVNVAVVMTGISY</sequence>
<evidence type="ECO:0000256" key="1">
    <source>
        <dbReference type="SAM" id="Phobius"/>
    </source>
</evidence>
<accession>A0A840AIH4</accession>
<feature type="transmembrane region" description="Helical" evidence="1">
    <location>
        <begin position="297"/>
        <end position="319"/>
    </location>
</feature>
<reference evidence="2 3" key="1">
    <citation type="submission" date="2020-08" db="EMBL/GenBank/DDBJ databases">
        <title>Genomic Encyclopedia of Type Strains, Phase IV (KMG-IV): sequencing the most valuable type-strain genomes for metagenomic binning, comparative biology and taxonomic classification.</title>
        <authorList>
            <person name="Goeker M."/>
        </authorList>
    </citation>
    <scope>NUCLEOTIDE SEQUENCE [LARGE SCALE GENOMIC DNA]</scope>
    <source>
        <strain evidence="2 3">DSM 25966</strain>
    </source>
</reference>
<dbReference type="RefSeq" id="WP_183397837.1">
    <property type="nucleotide sequence ID" value="NZ_JACIDS010000002.1"/>
</dbReference>
<feature type="transmembrane region" description="Helical" evidence="1">
    <location>
        <begin position="339"/>
        <end position="362"/>
    </location>
</feature>
<keyword evidence="3" id="KW-1185">Reference proteome</keyword>
<keyword evidence="1" id="KW-0472">Membrane</keyword>
<feature type="transmembrane region" description="Helical" evidence="1">
    <location>
        <begin position="223"/>
        <end position="244"/>
    </location>
</feature>